<keyword evidence="5 6" id="KW-0472">Membrane</keyword>
<protein>
    <recommendedName>
        <fullName evidence="11">ComEC/Rec2-related protein domain-containing protein</fullName>
    </recommendedName>
</protein>
<organism evidence="9 10">
    <name type="scientific">Candidatus Niyogibacteria bacterium CG10_big_fil_rev_8_21_14_0_10_46_36</name>
    <dbReference type="NCBI Taxonomy" id="1974726"/>
    <lineage>
        <taxon>Bacteria</taxon>
        <taxon>Candidatus Niyogiibacteriota</taxon>
    </lineage>
</organism>
<dbReference type="GO" id="GO:0005886">
    <property type="term" value="C:plasma membrane"/>
    <property type="evidence" value="ECO:0007669"/>
    <property type="project" value="UniProtKB-SubCell"/>
</dbReference>
<dbReference type="Pfam" id="PF13567">
    <property type="entry name" value="DUF4131"/>
    <property type="match status" value="1"/>
</dbReference>
<feature type="domain" description="ComEC/Rec2-related protein" evidence="7">
    <location>
        <begin position="224"/>
        <end position="487"/>
    </location>
</feature>
<dbReference type="AlphaFoldDB" id="A0A2H0TCG5"/>
<evidence type="ECO:0000256" key="2">
    <source>
        <dbReference type="ARBA" id="ARBA00022475"/>
    </source>
</evidence>
<dbReference type="InterPro" id="IPR004477">
    <property type="entry name" value="ComEC_N"/>
</dbReference>
<evidence type="ECO:0000259" key="7">
    <source>
        <dbReference type="Pfam" id="PF03772"/>
    </source>
</evidence>
<proteinExistence type="predicted"/>
<sequence>MRERALVISIIGFGAGISIRSFFTIAEVYAVFGLFLAAGFFIFWRVRGAGLFFIIALLFAGGSFGVLRFNMKDRGGVNPEWARVVGNTVLLRGIITSEADERDRYTRFVVASGELFDWNEKAWRSVPSEKILFTVSRYPSFVYGDIVEARGRLEPPENIPDSDFDWESYLAKDEIYLQMSYPSTALIGRGGFFLKRWLFSLKEEYIQRIGSVLPEPHASFLGGLTVGARKSIPENVLEEFRRVGVIHIVVLSGYNITIVARAFAGFLGVFFSWAVSVGAGVAGIILFALFTGAAAPVVRASIMAILIYTAQATGRINRVIIALLIAGALMIFVNPKILLFDASFQLSFLATLGLIYLAPRFERMLSWAPKRFGLREAATATLSAQIAVTPLILHLMGTFSVVALPVNMLVLVVVPYTMFFGATAGALAFASKILALPFAWVAYILLEYQLKIVETFSSLSFAEIALPGFPLIAMLVLYIGIAWLIIRRK</sequence>
<feature type="transmembrane region" description="Helical" evidence="6">
    <location>
        <begin position="270"/>
        <end position="295"/>
    </location>
</feature>
<feature type="transmembrane region" description="Helical" evidence="6">
    <location>
        <begin position="377"/>
        <end position="396"/>
    </location>
</feature>
<dbReference type="EMBL" id="PFCO01000009">
    <property type="protein sequence ID" value="PIR69242.1"/>
    <property type="molecule type" value="Genomic_DNA"/>
</dbReference>
<dbReference type="InterPro" id="IPR025405">
    <property type="entry name" value="DUF4131"/>
</dbReference>
<evidence type="ECO:0000256" key="1">
    <source>
        <dbReference type="ARBA" id="ARBA00004651"/>
    </source>
</evidence>
<keyword evidence="4 6" id="KW-1133">Transmembrane helix</keyword>
<evidence type="ECO:0000256" key="5">
    <source>
        <dbReference type="ARBA" id="ARBA00023136"/>
    </source>
</evidence>
<evidence type="ECO:0000313" key="9">
    <source>
        <dbReference type="EMBL" id="PIR69242.1"/>
    </source>
</evidence>
<feature type="transmembrane region" description="Helical" evidence="6">
    <location>
        <begin position="21"/>
        <end position="43"/>
    </location>
</feature>
<feature type="transmembrane region" description="Helical" evidence="6">
    <location>
        <begin position="466"/>
        <end position="486"/>
    </location>
</feature>
<evidence type="ECO:0008006" key="11">
    <source>
        <dbReference type="Google" id="ProtNLM"/>
    </source>
</evidence>
<dbReference type="PANTHER" id="PTHR30619">
    <property type="entry name" value="DNA INTERNALIZATION/COMPETENCE PROTEIN COMEC/REC2"/>
    <property type="match status" value="1"/>
</dbReference>
<gene>
    <name evidence="9" type="ORF">COU47_04045</name>
</gene>
<feature type="transmembrane region" description="Helical" evidence="6">
    <location>
        <begin position="402"/>
        <end position="419"/>
    </location>
</feature>
<feature type="transmembrane region" description="Helical" evidence="6">
    <location>
        <begin position="316"/>
        <end position="333"/>
    </location>
</feature>
<evidence type="ECO:0000259" key="8">
    <source>
        <dbReference type="Pfam" id="PF13567"/>
    </source>
</evidence>
<comment type="caution">
    <text evidence="9">The sequence shown here is derived from an EMBL/GenBank/DDBJ whole genome shotgun (WGS) entry which is preliminary data.</text>
</comment>
<evidence type="ECO:0000313" key="10">
    <source>
        <dbReference type="Proteomes" id="UP000231503"/>
    </source>
</evidence>
<dbReference type="NCBIfam" id="TIGR00360">
    <property type="entry name" value="ComEC_N-term"/>
    <property type="match status" value="1"/>
</dbReference>
<keyword evidence="3 6" id="KW-0812">Transmembrane</keyword>
<keyword evidence="2" id="KW-1003">Cell membrane</keyword>
<comment type="subcellular location">
    <subcellularLocation>
        <location evidence="1">Cell membrane</location>
        <topology evidence="1">Multi-pass membrane protein</topology>
    </subcellularLocation>
</comment>
<dbReference type="Proteomes" id="UP000231503">
    <property type="component" value="Unassembled WGS sequence"/>
</dbReference>
<dbReference type="InterPro" id="IPR052159">
    <property type="entry name" value="Competence_DNA_uptake"/>
</dbReference>
<evidence type="ECO:0000256" key="4">
    <source>
        <dbReference type="ARBA" id="ARBA00022989"/>
    </source>
</evidence>
<evidence type="ECO:0000256" key="3">
    <source>
        <dbReference type="ARBA" id="ARBA00022692"/>
    </source>
</evidence>
<reference evidence="10" key="1">
    <citation type="submission" date="2017-09" db="EMBL/GenBank/DDBJ databases">
        <title>Depth-based differentiation of microbial function through sediment-hosted aquifers and enrichment of novel symbionts in the deep terrestrial subsurface.</title>
        <authorList>
            <person name="Probst A.J."/>
            <person name="Ladd B."/>
            <person name="Jarett J.K."/>
            <person name="Geller-Mcgrath D.E."/>
            <person name="Sieber C.M.K."/>
            <person name="Emerson J.B."/>
            <person name="Anantharaman K."/>
            <person name="Thomas B.C."/>
            <person name="Malmstrom R."/>
            <person name="Stieglmeier M."/>
            <person name="Klingl A."/>
            <person name="Woyke T."/>
            <person name="Ryan C.M."/>
            <person name="Banfield J.F."/>
        </authorList>
    </citation>
    <scope>NUCLEOTIDE SEQUENCE [LARGE SCALE GENOMIC DNA]</scope>
</reference>
<dbReference type="Pfam" id="PF03772">
    <property type="entry name" value="Competence"/>
    <property type="match status" value="1"/>
</dbReference>
<evidence type="ECO:0000256" key="6">
    <source>
        <dbReference type="SAM" id="Phobius"/>
    </source>
</evidence>
<feature type="transmembrane region" description="Helical" evidence="6">
    <location>
        <begin position="426"/>
        <end position="446"/>
    </location>
</feature>
<feature type="transmembrane region" description="Helical" evidence="6">
    <location>
        <begin position="339"/>
        <end position="357"/>
    </location>
</feature>
<feature type="transmembrane region" description="Helical" evidence="6">
    <location>
        <begin position="243"/>
        <end position="264"/>
    </location>
</feature>
<accession>A0A2H0TCG5</accession>
<name>A0A2H0TCG5_9BACT</name>
<feature type="domain" description="DUF4131" evidence="8">
    <location>
        <begin position="30"/>
        <end position="182"/>
    </location>
</feature>
<feature type="transmembrane region" description="Helical" evidence="6">
    <location>
        <begin position="49"/>
        <end position="67"/>
    </location>
</feature>
<dbReference type="PANTHER" id="PTHR30619:SF1">
    <property type="entry name" value="RECOMBINATION PROTEIN 2"/>
    <property type="match status" value="1"/>
</dbReference>